<feature type="transmembrane region" description="Helical" evidence="1">
    <location>
        <begin position="146"/>
        <end position="161"/>
    </location>
</feature>
<feature type="transmembrane region" description="Helical" evidence="1">
    <location>
        <begin position="295"/>
        <end position="312"/>
    </location>
</feature>
<sequence>MTGSRAALHLRRLLPIVTFAFLSLAICAASFNGFFDKWGFRDESPDFSLKANLDGTAQRPFAYRRLMVDTVQAVAGALPGSAERMAEKIVRTDKGEMRVKLDPAIVAVPAYTLRYLLMYALTLATVVVLLAAAYRLGRDSGAGPPAAYAGAAAFVLVFPMLQSVGGYFYDFLETALFCLFLIAAQRRSWWAMLALAALGSWNKESYLFFILTALPLVVVPVLHNRAAAIRAAIPVGASVIVAGLVYLFQKHRFGANPGVNTESHIPLQIRFFTSPANFFKAEITYGVPLPHPMSLIALAAIGGAAVLAWPRLSRARRWHIALAALVNIPLFVLFCGPGEVRNLSMLFPALVMLFALAIESATTKPTAPVAAGVPQ</sequence>
<proteinExistence type="predicted"/>
<protein>
    <recommendedName>
        <fullName evidence="4">DUF2029 domain-containing protein</fullName>
    </recommendedName>
</protein>
<feature type="transmembrane region" description="Helical" evidence="1">
    <location>
        <begin position="12"/>
        <end position="35"/>
    </location>
</feature>
<evidence type="ECO:0000313" key="3">
    <source>
        <dbReference type="Proteomes" id="UP001176468"/>
    </source>
</evidence>
<keyword evidence="3" id="KW-1185">Reference proteome</keyword>
<evidence type="ECO:0000313" key="2">
    <source>
        <dbReference type="EMBL" id="MDO7844616.1"/>
    </source>
</evidence>
<keyword evidence="1" id="KW-1133">Transmembrane helix</keyword>
<accession>A0ABT9A446</accession>
<gene>
    <name evidence="2" type="ORF">Q5H94_19955</name>
</gene>
<feature type="transmembrane region" description="Helical" evidence="1">
    <location>
        <begin position="318"/>
        <end position="336"/>
    </location>
</feature>
<reference evidence="2" key="1">
    <citation type="submission" date="2023-07" db="EMBL/GenBank/DDBJ databases">
        <authorList>
            <person name="Kim M.K."/>
        </authorList>
    </citation>
    <scope>NUCLEOTIDE SEQUENCE</scope>
    <source>
        <strain evidence="2">CA1-15</strain>
    </source>
</reference>
<dbReference type="RefSeq" id="WP_304563014.1">
    <property type="nucleotide sequence ID" value="NZ_JAUQSZ010000018.1"/>
</dbReference>
<dbReference type="Proteomes" id="UP001176468">
    <property type="component" value="Unassembled WGS sequence"/>
</dbReference>
<feature type="transmembrane region" description="Helical" evidence="1">
    <location>
        <begin position="116"/>
        <end position="134"/>
    </location>
</feature>
<keyword evidence="1" id="KW-0472">Membrane</keyword>
<dbReference type="EMBL" id="JAUQSZ010000018">
    <property type="protein sequence ID" value="MDO7844616.1"/>
    <property type="molecule type" value="Genomic_DNA"/>
</dbReference>
<feature type="transmembrane region" description="Helical" evidence="1">
    <location>
        <begin position="167"/>
        <end position="184"/>
    </location>
</feature>
<feature type="transmembrane region" description="Helical" evidence="1">
    <location>
        <begin position="343"/>
        <end position="361"/>
    </location>
</feature>
<feature type="transmembrane region" description="Helical" evidence="1">
    <location>
        <begin position="205"/>
        <end position="222"/>
    </location>
</feature>
<keyword evidence="1" id="KW-0812">Transmembrane</keyword>
<evidence type="ECO:0000256" key="1">
    <source>
        <dbReference type="SAM" id="Phobius"/>
    </source>
</evidence>
<name>A0ABT9A446_9SPHN</name>
<comment type="caution">
    <text evidence="2">The sequence shown here is derived from an EMBL/GenBank/DDBJ whole genome shotgun (WGS) entry which is preliminary data.</text>
</comment>
<organism evidence="2 3">
    <name type="scientific">Sphingomonas immobilis</name>
    <dbReference type="NCBI Taxonomy" id="3063997"/>
    <lineage>
        <taxon>Bacteria</taxon>
        <taxon>Pseudomonadati</taxon>
        <taxon>Pseudomonadota</taxon>
        <taxon>Alphaproteobacteria</taxon>
        <taxon>Sphingomonadales</taxon>
        <taxon>Sphingomonadaceae</taxon>
        <taxon>Sphingomonas</taxon>
    </lineage>
</organism>
<evidence type="ECO:0008006" key="4">
    <source>
        <dbReference type="Google" id="ProtNLM"/>
    </source>
</evidence>
<feature type="transmembrane region" description="Helical" evidence="1">
    <location>
        <begin position="228"/>
        <end position="248"/>
    </location>
</feature>